<dbReference type="Pfam" id="PF03460">
    <property type="entry name" value="NIR_SIR_ferr"/>
    <property type="match status" value="1"/>
</dbReference>
<proteinExistence type="predicted"/>
<keyword evidence="1" id="KW-0004">4Fe-4S</keyword>
<evidence type="ECO:0000256" key="6">
    <source>
        <dbReference type="ARBA" id="ARBA00023014"/>
    </source>
</evidence>
<dbReference type="InterPro" id="IPR045854">
    <property type="entry name" value="NO2/SO3_Rdtase_4Fe4S_sf"/>
</dbReference>
<dbReference type="InterPro" id="IPR005117">
    <property type="entry name" value="NiRdtase/SiRdtase_haem-b_fer"/>
</dbReference>
<dbReference type="Proteomes" id="UP001151002">
    <property type="component" value="Unassembled WGS sequence"/>
</dbReference>
<feature type="region of interest" description="Disordered" evidence="7">
    <location>
        <begin position="217"/>
        <end position="242"/>
    </location>
</feature>
<dbReference type="SUPFAM" id="SSF55124">
    <property type="entry name" value="Nitrite/Sulfite reductase N-terminal domain-like"/>
    <property type="match status" value="2"/>
</dbReference>
<evidence type="ECO:0000256" key="7">
    <source>
        <dbReference type="SAM" id="MobiDB-lite"/>
    </source>
</evidence>
<evidence type="ECO:0000313" key="10">
    <source>
        <dbReference type="Proteomes" id="UP001151002"/>
    </source>
</evidence>
<dbReference type="PANTHER" id="PTHR32439">
    <property type="entry name" value="FERREDOXIN--NITRITE REDUCTASE, CHLOROPLASTIC"/>
    <property type="match status" value="1"/>
</dbReference>
<keyword evidence="3" id="KW-0479">Metal-binding</keyword>
<feature type="compositionally biased region" description="Basic and acidic residues" evidence="7">
    <location>
        <begin position="228"/>
        <end position="242"/>
    </location>
</feature>
<evidence type="ECO:0000256" key="5">
    <source>
        <dbReference type="ARBA" id="ARBA00023004"/>
    </source>
</evidence>
<feature type="domain" description="Nitrite/Sulfite reductase ferredoxin-like" evidence="8">
    <location>
        <begin position="26"/>
        <end position="82"/>
    </location>
</feature>
<comment type="caution">
    <text evidence="9">The sequence shown here is derived from an EMBL/GenBank/DDBJ whole genome shotgun (WGS) entry which is preliminary data.</text>
</comment>
<evidence type="ECO:0000313" key="9">
    <source>
        <dbReference type="EMBL" id="MCY1140018.1"/>
    </source>
</evidence>
<accession>A0ABT4B0K5</accession>
<evidence type="ECO:0000256" key="4">
    <source>
        <dbReference type="ARBA" id="ARBA00023002"/>
    </source>
</evidence>
<evidence type="ECO:0000256" key="2">
    <source>
        <dbReference type="ARBA" id="ARBA00022617"/>
    </source>
</evidence>
<keyword evidence="6" id="KW-0411">Iron-sulfur</keyword>
<reference evidence="9" key="1">
    <citation type="submission" date="2022-11" db="EMBL/GenBank/DDBJ databases">
        <authorList>
            <person name="Somphong A."/>
            <person name="Phongsopitanun W."/>
        </authorList>
    </citation>
    <scope>NUCLEOTIDE SEQUENCE</scope>
    <source>
        <strain evidence="9">Pm04-4</strain>
    </source>
</reference>
<keyword evidence="5" id="KW-0408">Iron</keyword>
<dbReference type="InterPro" id="IPR036136">
    <property type="entry name" value="Nit/Sulf_reduc_fer-like_dom_sf"/>
</dbReference>
<dbReference type="SUPFAM" id="SSF56014">
    <property type="entry name" value="Nitrite and sulphite reductase 4Fe-4S domain-like"/>
    <property type="match status" value="1"/>
</dbReference>
<evidence type="ECO:0000256" key="1">
    <source>
        <dbReference type="ARBA" id="ARBA00022485"/>
    </source>
</evidence>
<keyword evidence="2" id="KW-0349">Heme</keyword>
<keyword evidence="10" id="KW-1185">Reference proteome</keyword>
<dbReference type="Gene3D" id="3.90.480.10">
    <property type="entry name" value="Sulfite Reductase Hemoprotein,Domain 2"/>
    <property type="match status" value="1"/>
</dbReference>
<evidence type="ECO:0000256" key="3">
    <source>
        <dbReference type="ARBA" id="ARBA00022723"/>
    </source>
</evidence>
<dbReference type="PANTHER" id="PTHR32439:SF9">
    <property type="entry name" value="BLR3264 PROTEIN"/>
    <property type="match status" value="1"/>
</dbReference>
<protein>
    <submittedName>
        <fullName evidence="9">Precorrin-3B synthase</fullName>
    </submittedName>
</protein>
<dbReference type="InterPro" id="IPR051329">
    <property type="entry name" value="NIR_SIR_4Fe-4S"/>
</dbReference>
<gene>
    <name evidence="9" type="ORF">OWR29_18595</name>
</gene>
<organism evidence="9 10">
    <name type="scientific">Paractinoplanes pyxinae</name>
    <dbReference type="NCBI Taxonomy" id="2997416"/>
    <lineage>
        <taxon>Bacteria</taxon>
        <taxon>Bacillati</taxon>
        <taxon>Actinomycetota</taxon>
        <taxon>Actinomycetes</taxon>
        <taxon>Micromonosporales</taxon>
        <taxon>Micromonosporaceae</taxon>
        <taxon>Paractinoplanes</taxon>
    </lineage>
</organism>
<dbReference type="Gene3D" id="3.90.480.20">
    <property type="match status" value="1"/>
</dbReference>
<evidence type="ECO:0000259" key="8">
    <source>
        <dbReference type="Pfam" id="PF03460"/>
    </source>
</evidence>
<keyword evidence="4" id="KW-0560">Oxidoreductase</keyword>
<sequence>MPARESDVDACPGALRLHHAADGPLARVRLPGGLLTGERLAVLAELAESYGDGHLELTSRANVQLRGLRSADPVVLAARLAAAGLLPSETHETVRNIVAPPLSGITLRSLVGELDRALCADPALAALPGRFLFAVGEVPLAADLAAIPTGGQFTILFAAQDHGLRVPTAQVVPALIAAANAFLAERAATPVGAPAWRLHELADGPARVARRTAEALDLPTGQAAPDLPTDHSPAKATRSADRDRPLVGVVRQEDGLVAVGALVPMGRLGGEALRLLSNARRVVVTTARGVVVPDLTVEAARRWVQALAEAGLAVEGTSRWVGVTACAGRPGCAKSLADVRADADSTSTYAEGLPVHWVGCARGCGSPSGPHVRVEATPIGYAVTRQPEGKTYTGDPAHAVAAARRN</sequence>
<name>A0ABT4B0K5_9ACTN</name>
<dbReference type="EMBL" id="JAPNTZ010000006">
    <property type="protein sequence ID" value="MCY1140018.1"/>
    <property type="molecule type" value="Genomic_DNA"/>
</dbReference>
<dbReference type="RefSeq" id="WP_267564165.1">
    <property type="nucleotide sequence ID" value="NZ_JAPNTZ010000006.1"/>
</dbReference>